<evidence type="ECO:0000259" key="3">
    <source>
        <dbReference type="Pfam" id="PF14771"/>
    </source>
</evidence>
<dbReference type="PANTHER" id="PTHR14880">
    <property type="entry name" value="PROLINE AND SERINE-RICH PROTEIN 1"/>
    <property type="match status" value="1"/>
</dbReference>
<evidence type="ECO:0000256" key="2">
    <source>
        <dbReference type="SAM" id="Phobius"/>
    </source>
</evidence>
<evidence type="ECO:0000313" key="5">
    <source>
        <dbReference type="Proteomes" id="UP000299084"/>
    </source>
</evidence>
<keyword evidence="5" id="KW-1185">Reference proteome</keyword>
<dbReference type="AlphaFoldDB" id="A0A5N4D8X7"/>
<dbReference type="PANTHER" id="PTHR14880:SF2">
    <property type="entry name" value="PROLINE AND SERINE-RICH PROTEIN 1"/>
    <property type="match status" value="1"/>
</dbReference>
<keyword evidence="2" id="KW-1133">Transmembrane helix</keyword>
<gene>
    <name evidence="4" type="ORF">Cadr_000012589</name>
</gene>
<accession>A0A5N4D8X7</accession>
<feature type="region of interest" description="Disordered" evidence="1">
    <location>
        <begin position="362"/>
        <end position="387"/>
    </location>
</feature>
<evidence type="ECO:0000256" key="1">
    <source>
        <dbReference type="SAM" id="MobiDB-lite"/>
    </source>
</evidence>
<dbReference type="Pfam" id="PF14771">
    <property type="entry name" value="DUF4476"/>
    <property type="match status" value="1"/>
</dbReference>
<proteinExistence type="predicted"/>
<keyword evidence="2" id="KW-0812">Transmembrane</keyword>
<dbReference type="EMBL" id="JWIN03000014">
    <property type="protein sequence ID" value="KAB1267489.1"/>
    <property type="molecule type" value="Genomic_DNA"/>
</dbReference>
<dbReference type="Proteomes" id="UP000299084">
    <property type="component" value="Unassembled WGS sequence"/>
</dbReference>
<evidence type="ECO:0000313" key="4">
    <source>
        <dbReference type="EMBL" id="KAB1267489.1"/>
    </source>
</evidence>
<keyword evidence="2" id="KW-0472">Membrane</keyword>
<sequence length="524" mass="58687">MDKKSFETVLDEIRKAVLTEYKLKAIEYVHGYFSSEQVEKCFNFVAVFIEELQKLSVLAETLTEFLCFQVVDLLRYFSWAEPQLKAMKALQHKMVAVHPAEVVNILNCFTFSKDKLVALELLASNIVDAQNSRPIEDLFRVNMSEKKRCKRVLEQVIFPGLPSEWPVGFSECTSRAPVLTLLSDPTATMCWGFSIYRILNFMSLCVYFLTTLFIFILQAFKGGCKAPHAMISSCGTIPGNPYPKGKPSRINGIFPGTPLKKDGEECTNEGKGIAARILGPSKPPPSTYNPHKPVPYPIPPCRPHATIAPSKEFHRFLPVFLSALYLLNQNQPPVSWSTVVQQSAYNNAGLVPLASVIAPGVPPPPPYTPNPVAAENEDLSSQSKPTQSQTYHLDSKLQAVLSFQAFCPSRVSQGFPRTLHSHPCRSYSKTQPHSQHCYSRSTQPQPWKAIQLSRTGFLVILQHQEHRFLCSQACPRVGGNEYIVIQILLWNNIGFLRTAVNNVTNVKLAKSQEMRMRMSLGKLG</sequence>
<feature type="domain" description="DUF4476" evidence="3">
    <location>
        <begin position="67"/>
        <end position="153"/>
    </location>
</feature>
<dbReference type="InterPro" id="IPR042616">
    <property type="entry name" value="PROSER1"/>
</dbReference>
<organism evidence="4 5">
    <name type="scientific">Camelus dromedarius</name>
    <name type="common">Dromedary</name>
    <name type="synonym">Arabian camel</name>
    <dbReference type="NCBI Taxonomy" id="9838"/>
    <lineage>
        <taxon>Eukaryota</taxon>
        <taxon>Metazoa</taxon>
        <taxon>Chordata</taxon>
        <taxon>Craniata</taxon>
        <taxon>Vertebrata</taxon>
        <taxon>Euteleostomi</taxon>
        <taxon>Mammalia</taxon>
        <taxon>Eutheria</taxon>
        <taxon>Laurasiatheria</taxon>
        <taxon>Artiodactyla</taxon>
        <taxon>Tylopoda</taxon>
        <taxon>Camelidae</taxon>
        <taxon>Camelus</taxon>
    </lineage>
</organism>
<protein>
    <submittedName>
        <fullName evidence="4">Proline and serine-rich protein 1</fullName>
    </submittedName>
</protein>
<reference evidence="4 5" key="1">
    <citation type="journal article" date="2019" name="Mol. Ecol. Resour.">
        <title>Improving Illumina assemblies with Hi-C and long reads: an example with the North African dromedary.</title>
        <authorList>
            <person name="Elbers J.P."/>
            <person name="Rogers M.F."/>
            <person name="Perelman P.L."/>
            <person name="Proskuryakova A.A."/>
            <person name="Serdyukova N.A."/>
            <person name="Johnson W.E."/>
            <person name="Horin P."/>
            <person name="Corander J."/>
            <person name="Murphy D."/>
            <person name="Burger P.A."/>
        </authorList>
    </citation>
    <scope>NUCLEOTIDE SEQUENCE [LARGE SCALE GENOMIC DNA]</scope>
    <source>
        <strain evidence="4">Drom800</strain>
        <tissue evidence="4">Blood</tissue>
    </source>
</reference>
<dbReference type="InterPro" id="IPR028011">
    <property type="entry name" value="DUF4476"/>
</dbReference>
<feature type="transmembrane region" description="Helical" evidence="2">
    <location>
        <begin position="198"/>
        <end position="220"/>
    </location>
</feature>
<comment type="caution">
    <text evidence="4">The sequence shown here is derived from an EMBL/GenBank/DDBJ whole genome shotgun (WGS) entry which is preliminary data.</text>
</comment>
<name>A0A5N4D8X7_CAMDR</name>